<reference evidence="1" key="1">
    <citation type="journal article" date="2021" name="Proc. Natl. Acad. Sci. U.S.A.">
        <title>A Catalog of Tens of Thousands of Viruses from Human Metagenomes Reveals Hidden Associations with Chronic Diseases.</title>
        <authorList>
            <person name="Tisza M.J."/>
            <person name="Buck C.B."/>
        </authorList>
    </citation>
    <scope>NUCLEOTIDE SEQUENCE</scope>
    <source>
        <strain evidence="1">CtStS16</strain>
    </source>
</reference>
<name>A0A8S5QPY5_9CAUD</name>
<organism evidence="1">
    <name type="scientific">Myoviridae sp. ctStS16</name>
    <dbReference type="NCBI Taxonomy" id="2826654"/>
    <lineage>
        <taxon>Viruses</taxon>
        <taxon>Duplodnaviria</taxon>
        <taxon>Heunggongvirae</taxon>
        <taxon>Uroviricota</taxon>
        <taxon>Caudoviricetes</taxon>
    </lineage>
</organism>
<proteinExistence type="predicted"/>
<evidence type="ECO:0000313" key="1">
    <source>
        <dbReference type="EMBL" id="DAE21144.1"/>
    </source>
</evidence>
<protein>
    <submittedName>
        <fullName evidence="1">Uncharacterized protein</fullName>
    </submittedName>
</protein>
<dbReference type="EMBL" id="BK015708">
    <property type="protein sequence ID" value="DAE21144.1"/>
    <property type="molecule type" value="Genomic_DNA"/>
</dbReference>
<sequence>MMNVYDLQQRAEVLRKRHVEGSITPEEVGGLIADTLSLISSIEQNSSSLAVVKVYSSVAAMQGDASPVANDKPLRFGQIVSVYNEADTNDAHNGEIYVFENPGWKLIGNINKVAIGVSQGQAFPGVRGKELEDNLNNEISTREQAVTAVGRKIDEEKTSLQQSLRETESTLQEQIDENYRLFEQKQDQQKEFFQKALLKREEFKARILTQEEYNTLVREKKVEDDRCYLILEDDQ</sequence>
<accession>A0A8S5QPY5</accession>